<keyword evidence="2" id="KW-1185">Reference proteome</keyword>
<evidence type="ECO:0000313" key="2">
    <source>
        <dbReference type="Proteomes" id="UP000078200"/>
    </source>
</evidence>
<reference evidence="1" key="1">
    <citation type="submission" date="2020-05" db="UniProtKB">
        <authorList>
            <consortium name="EnsemblMetazoa"/>
        </authorList>
    </citation>
    <scope>IDENTIFICATION</scope>
    <source>
        <strain evidence="1">TTRI</strain>
    </source>
</reference>
<dbReference type="Proteomes" id="UP000078200">
    <property type="component" value="Unassembled WGS sequence"/>
</dbReference>
<evidence type="ECO:0000313" key="1">
    <source>
        <dbReference type="EnsemblMetazoa" id="GAUT051129-PA"/>
    </source>
</evidence>
<dbReference type="EnsemblMetazoa" id="GAUT051129-RA">
    <property type="protein sequence ID" value="GAUT051129-PA"/>
    <property type="gene ID" value="GAUT051129"/>
</dbReference>
<sequence>MIRVGSGSVMLRRNGAGHNLEQPADKSTELKNVWERVIQNSSLWHNFRFSDRVNVEEDLRRERSPTMPAMMSKSIDEITHCIRTSCIYDPRKALQCLHECFFSQCYEFHGAHSQHNIFPNGKQTSIMSIMAKSYVRIIIERYPCFNRTNTFALPHMQQSKKGENFELLLIQMLSCY</sequence>
<proteinExistence type="predicted"/>
<accession>A0A1A9VXV5</accession>
<dbReference type="AlphaFoldDB" id="A0A1A9VXV5"/>
<organism evidence="1 2">
    <name type="scientific">Glossina austeni</name>
    <name type="common">Savannah tsetse fly</name>
    <dbReference type="NCBI Taxonomy" id="7395"/>
    <lineage>
        <taxon>Eukaryota</taxon>
        <taxon>Metazoa</taxon>
        <taxon>Ecdysozoa</taxon>
        <taxon>Arthropoda</taxon>
        <taxon>Hexapoda</taxon>
        <taxon>Insecta</taxon>
        <taxon>Pterygota</taxon>
        <taxon>Neoptera</taxon>
        <taxon>Endopterygota</taxon>
        <taxon>Diptera</taxon>
        <taxon>Brachycera</taxon>
        <taxon>Muscomorpha</taxon>
        <taxon>Hippoboscoidea</taxon>
        <taxon>Glossinidae</taxon>
        <taxon>Glossina</taxon>
    </lineage>
</organism>
<protein>
    <submittedName>
        <fullName evidence="1">Uncharacterized protein</fullName>
    </submittedName>
</protein>
<name>A0A1A9VXV5_GLOAU</name>
<dbReference type="VEuPathDB" id="VectorBase:GAUT051129"/>